<proteinExistence type="predicted"/>
<dbReference type="EMBL" id="BARU01003163">
    <property type="protein sequence ID" value="GAH21056.1"/>
    <property type="molecule type" value="Genomic_DNA"/>
</dbReference>
<reference evidence="1" key="1">
    <citation type="journal article" date="2014" name="Front. Microbiol.">
        <title>High frequency of phylogenetically diverse reductive dehalogenase-homologous genes in deep subseafloor sedimentary metagenomes.</title>
        <authorList>
            <person name="Kawai M."/>
            <person name="Futagami T."/>
            <person name="Toyoda A."/>
            <person name="Takaki Y."/>
            <person name="Nishi S."/>
            <person name="Hori S."/>
            <person name="Arai W."/>
            <person name="Tsubouchi T."/>
            <person name="Morono Y."/>
            <person name="Uchiyama I."/>
            <person name="Ito T."/>
            <person name="Fujiyama A."/>
            <person name="Inagaki F."/>
            <person name="Takami H."/>
        </authorList>
    </citation>
    <scope>NUCLEOTIDE SEQUENCE</scope>
    <source>
        <strain evidence="1">Expedition CK06-06</strain>
    </source>
</reference>
<name>X1DJJ6_9ZZZZ</name>
<accession>X1DJJ6</accession>
<sequence>YKEAEIVKAIENSLRHIHCVYAQELALAYPEIDIRKALKLAATKWNVEEIYPSLVGGTGG</sequence>
<comment type="caution">
    <text evidence="1">The sequence shown here is derived from an EMBL/GenBank/DDBJ whole genome shotgun (WGS) entry which is preliminary data.</text>
</comment>
<gene>
    <name evidence="1" type="ORF">S03H2_07002</name>
</gene>
<dbReference type="AlphaFoldDB" id="X1DJJ6"/>
<organism evidence="1">
    <name type="scientific">marine sediment metagenome</name>
    <dbReference type="NCBI Taxonomy" id="412755"/>
    <lineage>
        <taxon>unclassified sequences</taxon>
        <taxon>metagenomes</taxon>
        <taxon>ecological metagenomes</taxon>
    </lineage>
</organism>
<feature type="non-terminal residue" evidence="1">
    <location>
        <position position="1"/>
    </location>
</feature>
<evidence type="ECO:0000313" key="1">
    <source>
        <dbReference type="EMBL" id="GAH21056.1"/>
    </source>
</evidence>
<protein>
    <submittedName>
        <fullName evidence="1">Uncharacterized protein</fullName>
    </submittedName>
</protein>